<protein>
    <submittedName>
        <fullName evidence="1">Uncharacterized protein</fullName>
    </submittedName>
</protein>
<reference evidence="1 2" key="1">
    <citation type="journal article" date="2015" name="Nature">
        <title>rRNA introns, odd ribosomes, and small enigmatic genomes across a large radiation of phyla.</title>
        <authorList>
            <person name="Brown C.T."/>
            <person name="Hug L.A."/>
            <person name="Thomas B.C."/>
            <person name="Sharon I."/>
            <person name="Castelle C.J."/>
            <person name="Singh A."/>
            <person name="Wilkins M.J."/>
            <person name="Williams K.H."/>
            <person name="Banfield J.F."/>
        </authorList>
    </citation>
    <scope>NUCLEOTIDE SEQUENCE [LARGE SCALE GENOMIC DNA]</scope>
</reference>
<dbReference type="EMBL" id="LCDO01000009">
    <property type="protein sequence ID" value="KKS56546.1"/>
    <property type="molecule type" value="Genomic_DNA"/>
</dbReference>
<evidence type="ECO:0000313" key="2">
    <source>
        <dbReference type="Proteomes" id="UP000034837"/>
    </source>
</evidence>
<proteinExistence type="predicted"/>
<dbReference type="Proteomes" id="UP000034837">
    <property type="component" value="Unassembled WGS sequence"/>
</dbReference>
<gene>
    <name evidence="1" type="ORF">UV20_C0009G0025</name>
</gene>
<accession>A0A0G1CCY0</accession>
<comment type="caution">
    <text evidence="1">The sequence shown here is derived from an EMBL/GenBank/DDBJ whole genome shotgun (WGS) entry which is preliminary data.</text>
</comment>
<name>A0A0G1CCY0_9BACT</name>
<organism evidence="1 2">
    <name type="scientific">Candidatus Magasanikbacteria bacterium GW2011_GWA2_42_32</name>
    <dbReference type="NCBI Taxonomy" id="1619039"/>
    <lineage>
        <taxon>Bacteria</taxon>
        <taxon>Candidatus Magasanikiibacteriota</taxon>
    </lineage>
</organism>
<dbReference type="AlphaFoldDB" id="A0A0G1CCY0"/>
<sequence>MGQGKMPLIYQNMFSIKGGIKFEKDKDIPLKMKDHIAKNGIMLPFNPKNFRYSNNKIDSFLVAKEKINGKKFKFNRLNNLNIEALTI</sequence>
<evidence type="ECO:0000313" key="1">
    <source>
        <dbReference type="EMBL" id="KKS56546.1"/>
    </source>
</evidence>